<feature type="region of interest" description="Disordered" evidence="1">
    <location>
        <begin position="1"/>
        <end position="34"/>
    </location>
</feature>
<sequence length="159" mass="18104">MNSKLTVNRSFHVQTRRNGSKSLAEGKAPTKPQGRVPRITRLLALAHRCRDLVRDGVIINQSELAHYGQISTTRMSQIMWLDNLAPEIQEQILDLPRTIRGHERSGATNDPGPRTIQGRDAILEREVRPIAKTLDWDDQRKMWADLLHRSQASSPTKQI</sequence>
<protein>
    <submittedName>
        <fullName evidence="2">Uncharacterized protein</fullName>
    </submittedName>
</protein>
<dbReference type="EMBL" id="SJPV01000031">
    <property type="protein sequence ID" value="TWU28037.1"/>
    <property type="molecule type" value="Genomic_DNA"/>
</dbReference>
<dbReference type="RefSeq" id="WP_146531579.1">
    <property type="nucleotide sequence ID" value="NZ_SJPV01000031.1"/>
</dbReference>
<gene>
    <name evidence="2" type="ORF">Poly41_69330</name>
</gene>
<evidence type="ECO:0000256" key="1">
    <source>
        <dbReference type="SAM" id="MobiDB-lite"/>
    </source>
</evidence>
<reference evidence="2 3" key="1">
    <citation type="submission" date="2019-02" db="EMBL/GenBank/DDBJ databases">
        <title>Deep-cultivation of Planctomycetes and their phenomic and genomic characterization uncovers novel biology.</title>
        <authorList>
            <person name="Wiegand S."/>
            <person name="Jogler M."/>
            <person name="Boedeker C."/>
            <person name="Pinto D."/>
            <person name="Vollmers J."/>
            <person name="Rivas-Marin E."/>
            <person name="Kohn T."/>
            <person name="Peeters S.H."/>
            <person name="Heuer A."/>
            <person name="Rast P."/>
            <person name="Oberbeckmann S."/>
            <person name="Bunk B."/>
            <person name="Jeske O."/>
            <person name="Meyerdierks A."/>
            <person name="Storesund J.E."/>
            <person name="Kallscheuer N."/>
            <person name="Luecker S."/>
            <person name="Lage O.M."/>
            <person name="Pohl T."/>
            <person name="Merkel B.J."/>
            <person name="Hornburger P."/>
            <person name="Mueller R.-W."/>
            <person name="Bruemmer F."/>
            <person name="Labrenz M."/>
            <person name="Spormann A.M."/>
            <person name="Op Den Camp H."/>
            <person name="Overmann J."/>
            <person name="Amann R."/>
            <person name="Jetten M.S.M."/>
            <person name="Mascher T."/>
            <person name="Medema M.H."/>
            <person name="Devos D.P."/>
            <person name="Kaster A.-K."/>
            <person name="Ovreas L."/>
            <person name="Rohde M."/>
            <person name="Galperin M.Y."/>
            <person name="Jogler C."/>
        </authorList>
    </citation>
    <scope>NUCLEOTIDE SEQUENCE [LARGE SCALE GENOMIC DNA]</scope>
    <source>
        <strain evidence="2 3">Poly41</strain>
    </source>
</reference>
<dbReference type="AlphaFoldDB" id="A0A5C6CWU7"/>
<feature type="compositionally biased region" description="Polar residues" evidence="1">
    <location>
        <begin position="1"/>
        <end position="13"/>
    </location>
</feature>
<dbReference type="Proteomes" id="UP000319143">
    <property type="component" value="Unassembled WGS sequence"/>
</dbReference>
<proteinExistence type="predicted"/>
<comment type="caution">
    <text evidence="2">The sequence shown here is derived from an EMBL/GenBank/DDBJ whole genome shotgun (WGS) entry which is preliminary data.</text>
</comment>
<dbReference type="OrthoDB" id="285475at2"/>
<keyword evidence="3" id="KW-1185">Reference proteome</keyword>
<evidence type="ECO:0000313" key="2">
    <source>
        <dbReference type="EMBL" id="TWU28037.1"/>
    </source>
</evidence>
<accession>A0A5C6CWU7</accession>
<organism evidence="2 3">
    <name type="scientific">Novipirellula artificiosorum</name>
    <dbReference type="NCBI Taxonomy" id="2528016"/>
    <lineage>
        <taxon>Bacteria</taxon>
        <taxon>Pseudomonadati</taxon>
        <taxon>Planctomycetota</taxon>
        <taxon>Planctomycetia</taxon>
        <taxon>Pirellulales</taxon>
        <taxon>Pirellulaceae</taxon>
        <taxon>Novipirellula</taxon>
    </lineage>
</organism>
<evidence type="ECO:0000313" key="3">
    <source>
        <dbReference type="Proteomes" id="UP000319143"/>
    </source>
</evidence>
<name>A0A5C6CWU7_9BACT</name>